<dbReference type="SMART" id="SM00925">
    <property type="entry name" value="MltA"/>
    <property type="match status" value="1"/>
</dbReference>
<accession>A0A7V7PNM5</accession>
<dbReference type="CDD" id="cd14485">
    <property type="entry name" value="mltA_like_LT_A"/>
    <property type="match status" value="1"/>
</dbReference>
<dbReference type="CDD" id="cd14668">
    <property type="entry name" value="mlta_B"/>
    <property type="match status" value="1"/>
</dbReference>
<dbReference type="GO" id="GO:0009253">
    <property type="term" value="P:peptidoglycan catabolic process"/>
    <property type="evidence" value="ECO:0007669"/>
    <property type="project" value="TreeGrafter"/>
</dbReference>
<dbReference type="PIRSF" id="PIRSF019422">
    <property type="entry name" value="MltA"/>
    <property type="match status" value="1"/>
</dbReference>
<dbReference type="SUPFAM" id="SSF50685">
    <property type="entry name" value="Barwin-like endoglucanases"/>
    <property type="match status" value="1"/>
</dbReference>
<evidence type="ECO:0000256" key="3">
    <source>
        <dbReference type="ARBA" id="ARBA00023239"/>
    </source>
</evidence>
<dbReference type="Proteomes" id="UP000432089">
    <property type="component" value="Unassembled WGS sequence"/>
</dbReference>
<comment type="caution">
    <text evidence="7">The sequence shown here is derived from an EMBL/GenBank/DDBJ whole genome shotgun (WGS) entry which is preliminary data.</text>
</comment>
<dbReference type="GO" id="GO:0004553">
    <property type="term" value="F:hydrolase activity, hydrolyzing O-glycosyl compounds"/>
    <property type="evidence" value="ECO:0007669"/>
    <property type="project" value="InterPro"/>
</dbReference>
<comment type="catalytic activity">
    <reaction evidence="1">
        <text>Exolytic cleavage of the (1-&gt;4)-beta-glycosidic linkage between N-acetylmuramic acid (MurNAc) and N-acetylglucosamine (GlcNAc) residues in peptidoglycan, from either the reducing or the non-reducing ends of the peptidoglycan chains, with concomitant formation of a 1,6-anhydrobond in the MurNAc residue.</text>
        <dbReference type="EC" id="4.2.2.n1"/>
    </reaction>
</comment>
<evidence type="ECO:0000256" key="1">
    <source>
        <dbReference type="ARBA" id="ARBA00001420"/>
    </source>
</evidence>
<evidence type="ECO:0000256" key="4">
    <source>
        <dbReference type="ARBA" id="ARBA00023316"/>
    </source>
</evidence>
<dbReference type="PANTHER" id="PTHR30124">
    <property type="entry name" value="MEMBRANE-BOUND LYTIC MUREIN TRANSGLYCOSYLASE A"/>
    <property type="match status" value="1"/>
</dbReference>
<organism evidence="7 8">
    <name type="scientific">Plantimonas leprariae</name>
    <dbReference type="NCBI Taxonomy" id="2615207"/>
    <lineage>
        <taxon>Bacteria</taxon>
        <taxon>Pseudomonadati</taxon>
        <taxon>Pseudomonadota</taxon>
        <taxon>Alphaproteobacteria</taxon>
        <taxon>Hyphomicrobiales</taxon>
        <taxon>Aurantimonadaceae</taxon>
        <taxon>Plantimonas</taxon>
    </lineage>
</organism>
<dbReference type="EC" id="4.2.2.n1" evidence="2"/>
<keyword evidence="8" id="KW-1185">Reference proteome</keyword>
<gene>
    <name evidence="7" type="ORF">F6X38_13435</name>
</gene>
<evidence type="ECO:0000313" key="8">
    <source>
        <dbReference type="Proteomes" id="UP000432089"/>
    </source>
</evidence>
<name>A0A7V7PNM5_9HYPH</name>
<proteinExistence type="predicted"/>
<dbReference type="InterPro" id="IPR005300">
    <property type="entry name" value="MltA_B"/>
</dbReference>
<dbReference type="GO" id="GO:0071555">
    <property type="term" value="P:cell wall organization"/>
    <property type="evidence" value="ECO:0007669"/>
    <property type="project" value="UniProtKB-KW"/>
</dbReference>
<dbReference type="Gene3D" id="2.40.240.50">
    <property type="entry name" value="Barwin-like endoglucanases"/>
    <property type="match status" value="1"/>
</dbReference>
<dbReference type="Gene3D" id="2.40.40.10">
    <property type="entry name" value="RlpA-like domain"/>
    <property type="match status" value="1"/>
</dbReference>
<dbReference type="RefSeq" id="WP_150970344.1">
    <property type="nucleotide sequence ID" value="NZ_VZDO01000010.1"/>
</dbReference>
<dbReference type="PANTHER" id="PTHR30124:SF0">
    <property type="entry name" value="MEMBRANE-BOUND LYTIC MUREIN TRANSGLYCOSYLASE A"/>
    <property type="match status" value="1"/>
</dbReference>
<dbReference type="GO" id="GO:0008933">
    <property type="term" value="F:peptidoglycan lytic transglycosylase activity"/>
    <property type="evidence" value="ECO:0007669"/>
    <property type="project" value="TreeGrafter"/>
</dbReference>
<dbReference type="Pfam" id="PF03562">
    <property type="entry name" value="MltA"/>
    <property type="match status" value="1"/>
</dbReference>
<protein>
    <recommendedName>
        <fullName evidence="2">peptidoglycan lytic exotransglycosylase</fullName>
        <ecNumber evidence="2">4.2.2.n1</ecNumber>
    </recommendedName>
    <alternativeName>
        <fullName evidence="5">Murein hydrolase A</fullName>
    </alternativeName>
</protein>
<keyword evidence="3" id="KW-0456">Lyase</keyword>
<evidence type="ECO:0000313" key="7">
    <source>
        <dbReference type="EMBL" id="KAB0679333.1"/>
    </source>
</evidence>
<feature type="domain" description="Lytic transglycosylase MltA" evidence="6">
    <location>
        <begin position="102"/>
        <end position="260"/>
    </location>
</feature>
<dbReference type="Pfam" id="PF06725">
    <property type="entry name" value="3D"/>
    <property type="match status" value="1"/>
</dbReference>
<reference evidence="7 8" key="1">
    <citation type="submission" date="2019-09" db="EMBL/GenBank/DDBJ databases">
        <title>YIM 132180 draft genome.</title>
        <authorList>
            <person name="Zhang K."/>
        </authorList>
    </citation>
    <scope>NUCLEOTIDE SEQUENCE [LARGE SCALE GENOMIC DNA]</scope>
    <source>
        <strain evidence="7 8">YIM 132180</strain>
    </source>
</reference>
<dbReference type="GO" id="GO:0009254">
    <property type="term" value="P:peptidoglycan turnover"/>
    <property type="evidence" value="ECO:0007669"/>
    <property type="project" value="InterPro"/>
</dbReference>
<dbReference type="EMBL" id="VZDO01000010">
    <property type="protein sequence ID" value="KAB0679333.1"/>
    <property type="molecule type" value="Genomic_DNA"/>
</dbReference>
<sequence>MLSPLFSRRSFSDLPGWEAAGHALAFAAFRRSAARFLDGEAKTGTLGIEAAAFRPAAESALAGQGEGDPRGFFERHFRPASVQANADDADRRGFCTAYYEPEVEAQLAPDERFRFPLYRQPADLVKVDDVSRPAGLDPYFRFAQRRPDGLLGEYPDRAAIERGYLAGRNLEIAWLADPVEAFFIHVQGSARLALSDGRRIRVTYAAKTGHPFTAVGRVLVQEGELTLEAADMDGIRGWLARHPERLRALFDRNRSFIFFREAAVEDESLGPVAAAKVPLTPLASIAVDRELHTFGTPFFIDAPTLEMAGAPFRRLTVAQDTGSAILGPARADIFVGSGAAAGGVAGRVRHPGDFFALLPAALADQLAR</sequence>
<evidence type="ECO:0000256" key="2">
    <source>
        <dbReference type="ARBA" id="ARBA00012587"/>
    </source>
</evidence>
<dbReference type="AlphaFoldDB" id="A0A7V7PNM5"/>
<evidence type="ECO:0000259" key="6">
    <source>
        <dbReference type="SMART" id="SM00925"/>
    </source>
</evidence>
<keyword evidence="4" id="KW-0961">Cell wall biogenesis/degradation</keyword>
<dbReference type="InterPro" id="IPR036908">
    <property type="entry name" value="RlpA-like_sf"/>
</dbReference>
<evidence type="ECO:0000256" key="5">
    <source>
        <dbReference type="ARBA" id="ARBA00030918"/>
    </source>
</evidence>
<dbReference type="InterPro" id="IPR010611">
    <property type="entry name" value="3D_dom"/>
</dbReference>
<dbReference type="GO" id="GO:0019867">
    <property type="term" value="C:outer membrane"/>
    <property type="evidence" value="ECO:0007669"/>
    <property type="project" value="InterPro"/>
</dbReference>
<dbReference type="InterPro" id="IPR026044">
    <property type="entry name" value="MltA"/>
</dbReference>